<dbReference type="FunFam" id="2.20.25.80:FF:000001">
    <property type="entry name" value="WRKY transcription factor 33"/>
    <property type="match status" value="1"/>
</dbReference>
<dbReference type="GO" id="GO:0005634">
    <property type="term" value="C:nucleus"/>
    <property type="evidence" value="ECO:0007669"/>
    <property type="project" value="UniProtKB-SubCell"/>
</dbReference>
<evidence type="ECO:0000256" key="5">
    <source>
        <dbReference type="ARBA" id="ARBA00023163"/>
    </source>
</evidence>
<dbReference type="InterPro" id="IPR044810">
    <property type="entry name" value="WRKY_plant"/>
</dbReference>
<feature type="compositionally biased region" description="Polar residues" evidence="7">
    <location>
        <begin position="592"/>
        <end position="640"/>
    </location>
</feature>
<dbReference type="Pfam" id="PF03106">
    <property type="entry name" value="WRKY"/>
    <property type="match status" value="2"/>
</dbReference>
<dbReference type="SMART" id="SM00774">
    <property type="entry name" value="WRKY"/>
    <property type="match status" value="2"/>
</dbReference>
<evidence type="ECO:0000259" key="8">
    <source>
        <dbReference type="PROSITE" id="PS50811"/>
    </source>
</evidence>
<evidence type="ECO:0000256" key="3">
    <source>
        <dbReference type="ARBA" id="ARBA00023015"/>
    </source>
</evidence>
<dbReference type="GO" id="GO:0043565">
    <property type="term" value="F:sequence-specific DNA binding"/>
    <property type="evidence" value="ECO:0007669"/>
    <property type="project" value="InterPro"/>
</dbReference>
<dbReference type="PROSITE" id="PS50811">
    <property type="entry name" value="WRKY"/>
    <property type="match status" value="2"/>
</dbReference>
<evidence type="ECO:0000256" key="2">
    <source>
        <dbReference type="ARBA" id="ARBA00022737"/>
    </source>
</evidence>
<evidence type="ECO:0000256" key="6">
    <source>
        <dbReference type="ARBA" id="ARBA00023242"/>
    </source>
</evidence>
<dbReference type="PANTHER" id="PTHR31221:SF318">
    <property type="entry name" value="WRKY TRANSCRIPTION FACTOR 2-RELATED"/>
    <property type="match status" value="1"/>
</dbReference>
<dbReference type="InterPro" id="IPR036576">
    <property type="entry name" value="WRKY_dom_sf"/>
</dbReference>
<reference evidence="9" key="1">
    <citation type="submission" date="2012-06" db="EMBL/GenBank/DDBJ databases">
        <title>A WRKY transcription factor 2 mRNA from Catharanthus roseus.</title>
        <authorList>
            <person name="Prakash P."/>
            <person name="Gupta V."/>
        </authorList>
    </citation>
    <scope>NUCLEOTIDE SEQUENCE</scope>
</reference>
<keyword evidence="5" id="KW-0804">Transcription</keyword>
<feature type="region of interest" description="Disordered" evidence="7">
    <location>
        <begin position="584"/>
        <end position="658"/>
    </location>
</feature>
<sequence length="749" mass="81260">MGGFDDHVAIMGDWMPPIPSPRTLLSMLGDDVGSRSISDPIGEKIEGFSFPGPQEYMASTNVDEKNGSQAGLGADEAAKFSGMYEQKMSSRGGLLERRAARAGFNAPRLNTESIKAADLLQNQEVRSPYLTIPPGLSPTTLLDSPVFVNNSLVQPSPTTGKFHFVSNANSRSSTVMTEFLIRAERPSSGTSTPHPLHLGPWQNPALSLFFGTSNRVNPTSLPQQSFPSIEVSVQSRNVHPSSLERPNTTALSQQADFSKPSTEKETGVSNNNIASEPRTLYNVGGGMDHSPPLDEQQDEDADQRSNGDPNIGGAPAEDGYNWRKYGQKQVKGSEYPRSYYKCTHQNCQVKKKVERSQEGHITEIIYKGAHNHPKPPPNRRSALGSSNALSDMQLENSEQAGTGADGDPLWANVQRGNGASEGRNDNPEVTSSAMMGSEYCNGANSLQAQNGSQFETGDAVDASSTFSNDEEDDDRATHGSVSLGYDGEGDESESKRRKIETYPTDMSGASRAIREPRVVVQTTSEVDILDDGYRWRKYGQKVVKGNPNPRSYYKCTSAGCTVRKHVERASHDLKSVITTYEGKHNHDVPAARNSSHVNSGGASCTLPTQPAAVQTQVHRPEPSSQLHNSMTQFERPSSLASFALPGRPPLGPPNHHHGFGFGINQHGLSNLGLTGLGHNQIRIPSLPVHQYLGQQPRQPMNDMGLMLPKGEPKVEPVSDPGLNHSNGSSVYHQVMHIIKSCIGCRCKFT</sequence>
<proteinExistence type="evidence at transcript level"/>
<dbReference type="AlphaFoldDB" id="A0A336RDJ4"/>
<feature type="region of interest" description="Disordered" evidence="7">
    <location>
        <begin position="398"/>
        <end position="436"/>
    </location>
</feature>
<dbReference type="FunFam" id="2.20.25.80:FF:000006">
    <property type="entry name" value="WRKY transcription factor"/>
    <property type="match status" value="1"/>
</dbReference>
<feature type="domain" description="WRKY" evidence="8">
    <location>
        <begin position="524"/>
        <end position="589"/>
    </location>
</feature>
<dbReference type="InterPro" id="IPR003657">
    <property type="entry name" value="WRKY_dom"/>
</dbReference>
<keyword evidence="4" id="KW-0238">DNA-binding</keyword>
<name>A0A336RDJ4_CATRO</name>
<feature type="compositionally biased region" description="Polar residues" evidence="7">
    <location>
        <begin position="231"/>
        <end position="260"/>
    </location>
</feature>
<dbReference type="GO" id="GO:0003700">
    <property type="term" value="F:DNA-binding transcription factor activity"/>
    <property type="evidence" value="ECO:0007669"/>
    <property type="project" value="InterPro"/>
</dbReference>
<dbReference type="SUPFAM" id="SSF118290">
    <property type="entry name" value="WRKY DNA-binding domain"/>
    <property type="match status" value="2"/>
</dbReference>
<organism evidence="9">
    <name type="scientific">Catharanthus roseus</name>
    <name type="common">Madagascar periwinkle</name>
    <name type="synonym">Vinca rosea</name>
    <dbReference type="NCBI Taxonomy" id="4058"/>
    <lineage>
        <taxon>Eukaryota</taxon>
        <taxon>Viridiplantae</taxon>
        <taxon>Streptophyta</taxon>
        <taxon>Embryophyta</taxon>
        <taxon>Tracheophyta</taxon>
        <taxon>Spermatophyta</taxon>
        <taxon>Magnoliopsida</taxon>
        <taxon>eudicotyledons</taxon>
        <taxon>Gunneridae</taxon>
        <taxon>Pentapetalae</taxon>
        <taxon>asterids</taxon>
        <taxon>lamiids</taxon>
        <taxon>Gentianales</taxon>
        <taxon>Apocynaceae</taxon>
        <taxon>Rauvolfioideae</taxon>
        <taxon>Vinceae</taxon>
        <taxon>Catharanthinae</taxon>
        <taxon>Catharanthus</taxon>
    </lineage>
</organism>
<feature type="region of interest" description="Disordered" evidence="7">
    <location>
        <begin position="456"/>
        <end position="508"/>
    </location>
</feature>
<keyword evidence="6" id="KW-0539">Nucleus</keyword>
<evidence type="ECO:0000256" key="1">
    <source>
        <dbReference type="ARBA" id="ARBA00004123"/>
    </source>
</evidence>
<evidence type="ECO:0000256" key="7">
    <source>
        <dbReference type="SAM" id="MobiDB-lite"/>
    </source>
</evidence>
<protein>
    <submittedName>
        <fullName evidence="9">WRKY transcription factor 2</fullName>
    </submittedName>
</protein>
<dbReference type="PANTHER" id="PTHR31221">
    <property type="entry name" value="WRKY TRANSCRIPTION FACTOR PROTEIN 1-RELATED"/>
    <property type="match status" value="1"/>
</dbReference>
<dbReference type="Gene3D" id="2.20.25.80">
    <property type="entry name" value="WRKY domain"/>
    <property type="match status" value="2"/>
</dbReference>
<evidence type="ECO:0000256" key="4">
    <source>
        <dbReference type="ARBA" id="ARBA00023125"/>
    </source>
</evidence>
<dbReference type="EMBL" id="JX241693">
    <property type="protein sequence ID" value="AGH25062.1"/>
    <property type="molecule type" value="mRNA"/>
</dbReference>
<accession>A0A336RDJ4</accession>
<comment type="subcellular location">
    <subcellularLocation>
        <location evidence="1">Nucleus</location>
    </subcellularLocation>
</comment>
<feature type="region of interest" description="Disordered" evidence="7">
    <location>
        <begin position="365"/>
        <end position="385"/>
    </location>
</feature>
<keyword evidence="2" id="KW-0677">Repeat</keyword>
<feature type="domain" description="WRKY" evidence="8">
    <location>
        <begin position="317"/>
        <end position="375"/>
    </location>
</feature>
<evidence type="ECO:0000313" key="9">
    <source>
        <dbReference type="EMBL" id="AGH25062.1"/>
    </source>
</evidence>
<keyword evidence="3" id="KW-0805">Transcription regulation</keyword>
<feature type="region of interest" description="Disordered" evidence="7">
    <location>
        <begin position="231"/>
        <end position="323"/>
    </location>
</feature>